<dbReference type="Proteomes" id="UP001162501">
    <property type="component" value="Chromosome 27"/>
</dbReference>
<protein>
    <submittedName>
        <fullName evidence="1">Uncharacterized protein</fullName>
    </submittedName>
</protein>
<organism evidence="1 2">
    <name type="scientific">Rangifer tarandus platyrhynchus</name>
    <name type="common">Svalbard reindeer</name>
    <dbReference type="NCBI Taxonomy" id="3082113"/>
    <lineage>
        <taxon>Eukaryota</taxon>
        <taxon>Metazoa</taxon>
        <taxon>Chordata</taxon>
        <taxon>Craniata</taxon>
        <taxon>Vertebrata</taxon>
        <taxon>Euteleostomi</taxon>
        <taxon>Mammalia</taxon>
        <taxon>Eutheria</taxon>
        <taxon>Laurasiatheria</taxon>
        <taxon>Artiodactyla</taxon>
        <taxon>Ruminantia</taxon>
        <taxon>Pecora</taxon>
        <taxon>Cervidae</taxon>
        <taxon>Odocoileinae</taxon>
        <taxon>Rangifer</taxon>
    </lineage>
</organism>
<reference evidence="1" key="2">
    <citation type="submission" date="2025-03" db="EMBL/GenBank/DDBJ databases">
        <authorList>
            <consortium name="ELIXIR-Norway"/>
            <consortium name="Elixir Norway"/>
        </authorList>
    </citation>
    <scope>NUCLEOTIDE SEQUENCE</scope>
</reference>
<name>A0AC59ZD05_RANTA</name>
<dbReference type="EMBL" id="OX596111">
    <property type="protein sequence ID" value="CAN0370228.1"/>
    <property type="molecule type" value="Genomic_DNA"/>
</dbReference>
<sequence>MAAGKSMEGVVPSSLLIGCLFLIHQLKKPGGFSLQPGQRCLGCGSPAAALRSPKRCPHDSAVKQIKSPRTPVAQFPPVQLWESGFSRRKPQESNLEKTPKSHPPPNPLPAPEETGKPGEIPFPRCDTCTQAAAGAASGAATASFGSANAGRRQTTGIKKVPARLQRRVERSGAVRDEIPVVQLS</sequence>
<accession>A0AC59ZD05</accession>
<evidence type="ECO:0000313" key="1">
    <source>
        <dbReference type="EMBL" id="CAN0370228.1"/>
    </source>
</evidence>
<gene>
    <name evidence="1" type="ORF">MRATA1EN22A_LOCUS16757</name>
</gene>
<proteinExistence type="predicted"/>
<evidence type="ECO:0000313" key="2">
    <source>
        <dbReference type="Proteomes" id="UP001162501"/>
    </source>
</evidence>
<reference evidence="1" key="1">
    <citation type="submission" date="2023-05" db="EMBL/GenBank/DDBJ databases">
        <authorList>
            <consortium name="ELIXIR-Norway"/>
        </authorList>
    </citation>
    <scope>NUCLEOTIDE SEQUENCE</scope>
</reference>